<keyword evidence="3" id="KW-1185">Reference proteome</keyword>
<proteinExistence type="predicted"/>
<protein>
    <submittedName>
        <fullName evidence="2">WYL domain-containing protein</fullName>
    </submittedName>
</protein>
<dbReference type="EMBL" id="JASXSZ010000002">
    <property type="protein sequence ID" value="MDL9979448.1"/>
    <property type="molecule type" value="Genomic_DNA"/>
</dbReference>
<feature type="domain" description="WCX" evidence="1">
    <location>
        <begin position="53"/>
        <end position="127"/>
    </location>
</feature>
<sequence>MALDAEREARRTLRIDRMQHPVILREGFAEREIPDDALRRLTSRSITTAPYEHRARVRMHASAAEVARIFDPTVATVTADTGGTCILTAGARRPEEFAAYLGMSGLEFEVIEGDAVRTALVEVGERLIRAAARPASMSL</sequence>
<accession>A0ABT7MYC7</accession>
<dbReference type="InterPro" id="IPR057727">
    <property type="entry name" value="WCX_dom"/>
</dbReference>
<evidence type="ECO:0000313" key="2">
    <source>
        <dbReference type="EMBL" id="MDL9979448.1"/>
    </source>
</evidence>
<dbReference type="Pfam" id="PF25583">
    <property type="entry name" value="WCX"/>
    <property type="match status" value="1"/>
</dbReference>
<comment type="caution">
    <text evidence="2">The sequence shown here is derived from an EMBL/GenBank/DDBJ whole genome shotgun (WGS) entry which is preliminary data.</text>
</comment>
<organism evidence="2 3">
    <name type="scientific">Microbacterium candidum</name>
    <dbReference type="NCBI Taxonomy" id="3041922"/>
    <lineage>
        <taxon>Bacteria</taxon>
        <taxon>Bacillati</taxon>
        <taxon>Actinomycetota</taxon>
        <taxon>Actinomycetes</taxon>
        <taxon>Micrococcales</taxon>
        <taxon>Microbacteriaceae</taxon>
        <taxon>Microbacterium</taxon>
    </lineage>
</organism>
<gene>
    <name evidence="2" type="ORF">QSV35_08875</name>
</gene>
<evidence type="ECO:0000259" key="1">
    <source>
        <dbReference type="Pfam" id="PF25583"/>
    </source>
</evidence>
<dbReference type="Proteomes" id="UP001235064">
    <property type="component" value="Unassembled WGS sequence"/>
</dbReference>
<name>A0ABT7MYC7_9MICO</name>
<reference evidence="2 3" key="1">
    <citation type="submission" date="2023-06" db="EMBL/GenBank/DDBJ databases">
        <title>Microbacterium sp. nov., isolated from a waste landfill.</title>
        <authorList>
            <person name="Wen W."/>
        </authorList>
    </citation>
    <scope>NUCLEOTIDE SEQUENCE [LARGE SCALE GENOMIC DNA]</scope>
    <source>
        <strain evidence="2 3">ASV49</strain>
    </source>
</reference>
<evidence type="ECO:0000313" key="3">
    <source>
        <dbReference type="Proteomes" id="UP001235064"/>
    </source>
</evidence>